<keyword evidence="3" id="KW-1185">Reference proteome</keyword>
<dbReference type="STRING" id="561061.SAMN05660862_0701"/>
<sequence length="190" mass="21570">MKKTYLAICISLVMMASCNQRKDSIQHTQNKPKQDTTALVHAESSASAVTPQETAEQWLKSIFKTKDSEKYFPDYNVEEKLCTKRYQDFIAESGELYGPSNLDDSQFLAAEKKYKAKWSGIYPISEQEMWLFGRGNGDIGELKALTISKVKDLVFRVVIDYGAGIKTENEVTLVAEDGTYKIDYCKTEFL</sequence>
<evidence type="ECO:0000256" key="1">
    <source>
        <dbReference type="SAM" id="MobiDB-lite"/>
    </source>
</evidence>
<dbReference type="AlphaFoldDB" id="A0A1X7ICY5"/>
<evidence type="ECO:0000313" key="2">
    <source>
        <dbReference type="EMBL" id="SMG12534.1"/>
    </source>
</evidence>
<reference evidence="2 3" key="1">
    <citation type="submission" date="2017-04" db="EMBL/GenBank/DDBJ databases">
        <authorList>
            <person name="Afonso C.L."/>
            <person name="Miller P.J."/>
            <person name="Scott M.A."/>
            <person name="Spackman E."/>
            <person name="Goraichik I."/>
            <person name="Dimitrov K.M."/>
            <person name="Suarez D.L."/>
            <person name="Swayne D.E."/>
        </authorList>
    </citation>
    <scope>NUCLEOTIDE SEQUENCE [LARGE SCALE GENOMIC DNA]</scope>
    <source>
        <strain evidence="2 3">DSM 22418</strain>
    </source>
</reference>
<accession>A0A1X7ICY5</accession>
<dbReference type="Proteomes" id="UP000192980">
    <property type="component" value="Unassembled WGS sequence"/>
</dbReference>
<protein>
    <submittedName>
        <fullName evidence="2">Uncharacterized protein</fullName>
    </submittedName>
</protein>
<feature type="compositionally biased region" description="Polar residues" evidence="1">
    <location>
        <begin position="26"/>
        <end position="37"/>
    </location>
</feature>
<evidence type="ECO:0000313" key="3">
    <source>
        <dbReference type="Proteomes" id="UP000192980"/>
    </source>
</evidence>
<dbReference type="RefSeq" id="WP_144036491.1">
    <property type="nucleotide sequence ID" value="NZ_FXAU01000001.1"/>
</dbReference>
<dbReference type="EMBL" id="FXAU01000001">
    <property type="protein sequence ID" value="SMG12534.1"/>
    <property type="molecule type" value="Genomic_DNA"/>
</dbReference>
<organism evidence="2 3">
    <name type="scientific">Sphingobacterium psychroaquaticum</name>
    <dbReference type="NCBI Taxonomy" id="561061"/>
    <lineage>
        <taxon>Bacteria</taxon>
        <taxon>Pseudomonadati</taxon>
        <taxon>Bacteroidota</taxon>
        <taxon>Sphingobacteriia</taxon>
        <taxon>Sphingobacteriales</taxon>
        <taxon>Sphingobacteriaceae</taxon>
        <taxon>Sphingobacterium</taxon>
    </lineage>
</organism>
<gene>
    <name evidence="2" type="ORF">SAMN05660862_0701</name>
</gene>
<dbReference type="OrthoDB" id="1454295at2"/>
<feature type="region of interest" description="Disordered" evidence="1">
    <location>
        <begin position="25"/>
        <end position="48"/>
    </location>
</feature>
<name>A0A1X7ICY5_9SPHI</name>
<proteinExistence type="predicted"/>
<dbReference type="PROSITE" id="PS51257">
    <property type="entry name" value="PROKAR_LIPOPROTEIN"/>
    <property type="match status" value="1"/>
</dbReference>